<keyword evidence="1" id="KW-0472">Membrane</keyword>
<organism evidence="3 4">
    <name type="scientific">Flavipsychrobacter stenotrophus</name>
    <dbReference type="NCBI Taxonomy" id="2077091"/>
    <lineage>
        <taxon>Bacteria</taxon>
        <taxon>Pseudomonadati</taxon>
        <taxon>Bacteroidota</taxon>
        <taxon>Chitinophagia</taxon>
        <taxon>Chitinophagales</taxon>
        <taxon>Chitinophagaceae</taxon>
        <taxon>Flavipsychrobacter</taxon>
    </lineage>
</organism>
<dbReference type="Gene3D" id="3.30.565.10">
    <property type="entry name" value="Histidine kinase-like ATPase, C-terminal domain"/>
    <property type="match status" value="1"/>
</dbReference>
<reference evidence="3 4" key="1">
    <citation type="submission" date="2018-01" db="EMBL/GenBank/DDBJ databases">
        <title>A novel member of the phylum Bacteroidetes isolated from glacier ice.</title>
        <authorList>
            <person name="Liu Q."/>
            <person name="Xin Y.-H."/>
        </authorList>
    </citation>
    <scope>NUCLEOTIDE SEQUENCE [LARGE SCALE GENOMIC DNA]</scope>
    <source>
        <strain evidence="3 4">RB1R16</strain>
    </source>
</reference>
<keyword evidence="4" id="KW-1185">Reference proteome</keyword>
<name>A0A2S7SQE6_9BACT</name>
<gene>
    <name evidence="3" type="ORF">CJD36_020265</name>
</gene>
<evidence type="ECO:0000313" key="4">
    <source>
        <dbReference type="Proteomes" id="UP000239872"/>
    </source>
</evidence>
<feature type="transmembrane region" description="Helical" evidence="1">
    <location>
        <begin position="48"/>
        <end position="69"/>
    </location>
</feature>
<dbReference type="Proteomes" id="UP000239872">
    <property type="component" value="Unassembled WGS sequence"/>
</dbReference>
<feature type="domain" description="Signal transduction histidine kinase internal region" evidence="2">
    <location>
        <begin position="167"/>
        <end position="244"/>
    </location>
</feature>
<keyword evidence="1" id="KW-1133">Transmembrane helix</keyword>
<accession>A0A2S7SQE6</accession>
<dbReference type="PANTHER" id="PTHR34220:SF7">
    <property type="entry name" value="SENSOR HISTIDINE KINASE YPDA"/>
    <property type="match status" value="1"/>
</dbReference>
<dbReference type="PANTHER" id="PTHR34220">
    <property type="entry name" value="SENSOR HISTIDINE KINASE YPDA"/>
    <property type="match status" value="1"/>
</dbReference>
<evidence type="ECO:0000256" key="1">
    <source>
        <dbReference type="SAM" id="Phobius"/>
    </source>
</evidence>
<feature type="transmembrane region" description="Helical" evidence="1">
    <location>
        <begin position="7"/>
        <end position="28"/>
    </location>
</feature>
<sequence>MKKSFALLLNLGFWVCYFSLIGILLTLYNKSISHAADHIYKVINAFKSLFIFAILPSAITYVLYYFVLFRKYLQHRKYLRSMLFGLVIAIGVAVLSYILHRYLIETGRILDMDEAGRKGRSTAIIVITATTVINLITGMLALSIKGFVTWLSEIRLKELLKEKNYEMEMALVKSQLDPHLLFNTINNIDALILKDAVKASNYLNKLSGIMRFILYETKTDLILLHKEVEYLEKYIALQKIRTANQHYVKFSVTGVMGNKLIAPMVFIPFIENAFKHTNNKKIENAITIDIIVNDDNIRLVCANKFETGAKIQQPDSGLGNELIKKRLELLYKGRHSLSVNNNGELYKIDLMIPYG</sequence>
<dbReference type="GO" id="GO:0000155">
    <property type="term" value="F:phosphorelay sensor kinase activity"/>
    <property type="evidence" value="ECO:0007669"/>
    <property type="project" value="InterPro"/>
</dbReference>
<dbReference type="Pfam" id="PF06580">
    <property type="entry name" value="His_kinase"/>
    <property type="match status" value="1"/>
</dbReference>
<comment type="caution">
    <text evidence="3">The sequence shown here is derived from an EMBL/GenBank/DDBJ whole genome shotgun (WGS) entry which is preliminary data.</text>
</comment>
<dbReference type="InterPro" id="IPR050640">
    <property type="entry name" value="Bact_2-comp_sensor_kinase"/>
</dbReference>
<evidence type="ECO:0000259" key="2">
    <source>
        <dbReference type="Pfam" id="PF06580"/>
    </source>
</evidence>
<dbReference type="EMBL" id="PPSL01000007">
    <property type="protein sequence ID" value="PQJ09132.1"/>
    <property type="molecule type" value="Genomic_DNA"/>
</dbReference>
<dbReference type="GO" id="GO:0016020">
    <property type="term" value="C:membrane"/>
    <property type="evidence" value="ECO:0007669"/>
    <property type="project" value="InterPro"/>
</dbReference>
<dbReference type="OrthoDB" id="9792992at2"/>
<proteinExistence type="predicted"/>
<protein>
    <recommendedName>
        <fullName evidence="2">Signal transduction histidine kinase internal region domain-containing protein</fullName>
    </recommendedName>
</protein>
<keyword evidence="1" id="KW-0812">Transmembrane</keyword>
<evidence type="ECO:0000313" key="3">
    <source>
        <dbReference type="EMBL" id="PQJ09132.1"/>
    </source>
</evidence>
<dbReference type="RefSeq" id="WP_105041037.1">
    <property type="nucleotide sequence ID" value="NZ_PPSL01000007.1"/>
</dbReference>
<feature type="transmembrane region" description="Helical" evidence="1">
    <location>
        <begin position="81"/>
        <end position="103"/>
    </location>
</feature>
<dbReference type="SUPFAM" id="SSF55874">
    <property type="entry name" value="ATPase domain of HSP90 chaperone/DNA topoisomerase II/histidine kinase"/>
    <property type="match status" value="1"/>
</dbReference>
<dbReference type="InterPro" id="IPR010559">
    <property type="entry name" value="Sig_transdc_His_kin_internal"/>
</dbReference>
<feature type="transmembrane region" description="Helical" evidence="1">
    <location>
        <begin position="123"/>
        <end position="151"/>
    </location>
</feature>
<dbReference type="InterPro" id="IPR036890">
    <property type="entry name" value="HATPase_C_sf"/>
</dbReference>
<dbReference type="AlphaFoldDB" id="A0A2S7SQE6"/>